<reference evidence="1" key="1">
    <citation type="journal article" date="2019" name="Sci. Rep.">
        <title>Draft genome of Tanacetum cinerariifolium, the natural source of mosquito coil.</title>
        <authorList>
            <person name="Yamashiro T."/>
            <person name="Shiraishi A."/>
            <person name="Satake H."/>
            <person name="Nakayama K."/>
        </authorList>
    </citation>
    <scope>NUCLEOTIDE SEQUENCE</scope>
</reference>
<evidence type="ECO:0000313" key="1">
    <source>
        <dbReference type="EMBL" id="GFD55582.1"/>
    </source>
</evidence>
<organism evidence="1">
    <name type="scientific">Tanacetum cinerariifolium</name>
    <name type="common">Dalmatian daisy</name>
    <name type="synonym">Chrysanthemum cinerariifolium</name>
    <dbReference type="NCBI Taxonomy" id="118510"/>
    <lineage>
        <taxon>Eukaryota</taxon>
        <taxon>Viridiplantae</taxon>
        <taxon>Streptophyta</taxon>
        <taxon>Embryophyta</taxon>
        <taxon>Tracheophyta</taxon>
        <taxon>Spermatophyta</taxon>
        <taxon>Magnoliopsida</taxon>
        <taxon>eudicotyledons</taxon>
        <taxon>Gunneridae</taxon>
        <taxon>Pentapetalae</taxon>
        <taxon>asterids</taxon>
        <taxon>campanulids</taxon>
        <taxon>Asterales</taxon>
        <taxon>Asteraceae</taxon>
        <taxon>Asteroideae</taxon>
        <taxon>Anthemideae</taxon>
        <taxon>Anthemidinae</taxon>
        <taxon>Tanacetum</taxon>
    </lineage>
</organism>
<protein>
    <submittedName>
        <fullName evidence="1">Uncharacterized protein</fullName>
    </submittedName>
</protein>
<proteinExistence type="predicted"/>
<accession>A0A699X659</accession>
<feature type="non-terminal residue" evidence="1">
    <location>
        <position position="1"/>
    </location>
</feature>
<comment type="caution">
    <text evidence="1">The sequence shown here is derived from an EMBL/GenBank/DDBJ whole genome shotgun (WGS) entry which is preliminary data.</text>
</comment>
<sequence length="90" mass="9570">ILSCCASVLWRSVGSTRVVALKGCLPLAEADSYGADSAVVVGVRVGGVVEEAESPFFFLALARCCLSHSTCIVLLVSLTVPYFSRCELNW</sequence>
<dbReference type="AlphaFoldDB" id="A0A699X659"/>
<gene>
    <name evidence="1" type="ORF">Tci_927551</name>
</gene>
<dbReference type="EMBL" id="BKCJ011819445">
    <property type="protein sequence ID" value="GFD55582.1"/>
    <property type="molecule type" value="Genomic_DNA"/>
</dbReference>
<name>A0A699X659_TANCI</name>